<comment type="caution">
    <text evidence="1">The sequence shown here is derived from an EMBL/GenBank/DDBJ whole genome shotgun (WGS) entry which is preliminary data.</text>
</comment>
<dbReference type="Proteomes" id="UP000321393">
    <property type="component" value="Unassembled WGS sequence"/>
</dbReference>
<organism evidence="1 2">
    <name type="scientific">Cucumis melo var. makuwa</name>
    <name type="common">Oriental melon</name>
    <dbReference type="NCBI Taxonomy" id="1194695"/>
    <lineage>
        <taxon>Eukaryota</taxon>
        <taxon>Viridiplantae</taxon>
        <taxon>Streptophyta</taxon>
        <taxon>Embryophyta</taxon>
        <taxon>Tracheophyta</taxon>
        <taxon>Spermatophyta</taxon>
        <taxon>Magnoliopsida</taxon>
        <taxon>eudicotyledons</taxon>
        <taxon>Gunneridae</taxon>
        <taxon>Pentapetalae</taxon>
        <taxon>rosids</taxon>
        <taxon>fabids</taxon>
        <taxon>Cucurbitales</taxon>
        <taxon>Cucurbitaceae</taxon>
        <taxon>Benincaseae</taxon>
        <taxon>Cucumis</taxon>
    </lineage>
</organism>
<accession>A0A5A7VFY3</accession>
<name>A0A5A7VFY3_CUCMM</name>
<evidence type="ECO:0000313" key="1">
    <source>
        <dbReference type="EMBL" id="KAA0067282.1"/>
    </source>
</evidence>
<sequence length="86" mass="9789">MAAKFEIEKFNETNFSLWKLKMKAVLRKDNCLEAIDKRPAEITDDNKWNEMDGNAMANIHLALADNVLSSIEEKKTAKEINLGPSH</sequence>
<protein>
    <recommendedName>
        <fullName evidence="3">Gag-pol polyprotein</fullName>
    </recommendedName>
</protein>
<reference evidence="1 2" key="1">
    <citation type="submission" date="2019-08" db="EMBL/GenBank/DDBJ databases">
        <title>Draft genome sequences of two oriental melons (Cucumis melo L. var makuwa).</title>
        <authorList>
            <person name="Kwon S.-Y."/>
        </authorList>
    </citation>
    <scope>NUCLEOTIDE SEQUENCE [LARGE SCALE GENOMIC DNA]</scope>
    <source>
        <strain evidence="2">cv. SW 3</strain>
        <tissue evidence="1">Leaf</tissue>
    </source>
</reference>
<dbReference type="EMBL" id="SSTE01000601">
    <property type="protein sequence ID" value="KAA0067282.1"/>
    <property type="molecule type" value="Genomic_DNA"/>
</dbReference>
<gene>
    <name evidence="1" type="ORF">E6C27_scaffold418G001030</name>
</gene>
<evidence type="ECO:0008006" key="3">
    <source>
        <dbReference type="Google" id="ProtNLM"/>
    </source>
</evidence>
<proteinExistence type="predicted"/>
<dbReference type="AlphaFoldDB" id="A0A5A7VFY3"/>
<evidence type="ECO:0000313" key="2">
    <source>
        <dbReference type="Proteomes" id="UP000321393"/>
    </source>
</evidence>
<dbReference type="OrthoDB" id="1730352at2759"/>